<name>A0A0J1FX11_9FIRM</name>
<comment type="caution">
    <text evidence="1">The sequence shown here is derived from an EMBL/GenBank/DDBJ whole genome shotgun (WGS) entry which is preliminary data.</text>
</comment>
<dbReference type="AlphaFoldDB" id="A0A0J1FX11"/>
<proteinExistence type="predicted"/>
<dbReference type="Proteomes" id="UP000036356">
    <property type="component" value="Unassembled WGS sequence"/>
</dbReference>
<gene>
    <name evidence="1" type="ORF">DEAC_c03480</name>
</gene>
<evidence type="ECO:0000313" key="1">
    <source>
        <dbReference type="EMBL" id="KLU67940.1"/>
    </source>
</evidence>
<dbReference type="RefSeq" id="WP_047808268.1">
    <property type="nucleotide sequence ID" value="NZ_LDZY01000001.1"/>
</dbReference>
<keyword evidence="2" id="KW-1185">Reference proteome</keyword>
<protein>
    <submittedName>
        <fullName evidence="1">Uncharacterized protein</fullName>
    </submittedName>
</protein>
<sequence>MRWFWRVLLLIGFIAVLKTYTLTEKKTFISWPEGDWAQKLNFEVKHWQAITQDLPESLEVEVRQFLKDFRVSGSGEEV</sequence>
<dbReference type="PATRIC" id="fig|476652.3.peg.349"/>
<organism evidence="1 2">
    <name type="scientific">Desulfosporosinus acididurans</name>
    <dbReference type="NCBI Taxonomy" id="476652"/>
    <lineage>
        <taxon>Bacteria</taxon>
        <taxon>Bacillati</taxon>
        <taxon>Bacillota</taxon>
        <taxon>Clostridia</taxon>
        <taxon>Eubacteriales</taxon>
        <taxon>Desulfitobacteriaceae</taxon>
        <taxon>Desulfosporosinus</taxon>
    </lineage>
</organism>
<dbReference type="EMBL" id="LDZY01000001">
    <property type="protein sequence ID" value="KLU67940.1"/>
    <property type="molecule type" value="Genomic_DNA"/>
</dbReference>
<reference evidence="1 2" key="1">
    <citation type="submission" date="2015-06" db="EMBL/GenBank/DDBJ databases">
        <title>Draft genome of the moderately acidophilic sulfate reducer Candidatus Desulfosporosinus acididurans strain M1.</title>
        <authorList>
            <person name="Poehlein A."/>
            <person name="Petzsch P."/>
            <person name="Johnson B.D."/>
            <person name="Schloemann M."/>
            <person name="Daniel R."/>
            <person name="Muehling M."/>
        </authorList>
    </citation>
    <scope>NUCLEOTIDE SEQUENCE [LARGE SCALE GENOMIC DNA]</scope>
    <source>
        <strain evidence="1 2">M1</strain>
    </source>
</reference>
<accession>A0A0J1FX11</accession>
<evidence type="ECO:0000313" key="2">
    <source>
        <dbReference type="Proteomes" id="UP000036356"/>
    </source>
</evidence>
<dbReference type="STRING" id="476652.DEAC_c03480"/>